<evidence type="ECO:0000313" key="2">
    <source>
        <dbReference type="Proteomes" id="UP000095746"/>
    </source>
</evidence>
<proteinExistence type="predicted"/>
<sequence length="661" mass="65762">MARAGLNGVPGRAGAAAAVIAPLRIEDGILAGELEGVAGGIILAAAVRLGVPPGKAVTGAGEGVFRHGDGAPLVGALVGRGRALAAVGVIGQGDGALVGVGDVVIVGILTEGHGNGVIFPDIGEGVGFPLFPGVHAGQQVDPVVHIGIAVDGDPVHGIAGVRSKIKLLAVPGRDIDLALRGDGAVLTRGGGDGGILSDVGLAVVIGIPAPDGVNSDIRVGEGHLLHNTGGHGVTLRENAVNLCLGPAHETGRSLVAGCSSGEAEAASIGQGNRIALDISAAVGGQNPLQGAALQLVFGVGQRVLAGLVHVRHAVAIGIHAPGGVNRRVAVDVYVGNSGGRCIAGGVDLVSSGVRCPSNKQHIHAVLLIVSGGGGLLQGVAGLGVQQLRSGAAAAAVGIIGQNMEIFAVDRNGAGEVFVVGAGNCNCYVCNLCFFIRLHGVDGQAQDTGIYPDSVSGKVSLFGYCNITRLIGDVSQAIQSSSQLGEGIGIRPGGPVGDGQGAGIGRNLILAGISFGNDHRLTCLGWTQNVVHGPVAGQLVRKGDRPIAGVCIAQCSGGGHIHIIAAYNVSLGQFGIDCNRRMSIIGPRIRTGVTVQLHGAVIHGNRLLSHRYGDGTAGGGIAIVSAFFRHAGGNDSGSAAGDGNLTTRGYCYHIFIVASKGN</sequence>
<organism evidence="1 2">
    <name type="scientific">Flavonifractor plautii</name>
    <name type="common">Fusobacterium plautii</name>
    <dbReference type="NCBI Taxonomy" id="292800"/>
    <lineage>
        <taxon>Bacteria</taxon>
        <taxon>Bacillati</taxon>
        <taxon>Bacillota</taxon>
        <taxon>Clostridia</taxon>
        <taxon>Eubacteriales</taxon>
        <taxon>Oscillospiraceae</taxon>
        <taxon>Flavonifractor</taxon>
    </lineage>
</organism>
<accession>A0A174J786</accession>
<gene>
    <name evidence="1" type="ORF">ERS852411_02408</name>
</gene>
<dbReference type="Proteomes" id="UP000095746">
    <property type="component" value="Unassembled WGS sequence"/>
</dbReference>
<evidence type="ECO:0000313" key="1">
    <source>
        <dbReference type="EMBL" id="CUO93498.1"/>
    </source>
</evidence>
<reference evidence="1 2" key="1">
    <citation type="submission" date="2015-09" db="EMBL/GenBank/DDBJ databases">
        <authorList>
            <consortium name="Pathogen Informatics"/>
        </authorList>
    </citation>
    <scope>NUCLEOTIDE SEQUENCE [LARGE SCALE GENOMIC DNA]</scope>
    <source>
        <strain evidence="1 2">2789STDY5608854</strain>
    </source>
</reference>
<dbReference type="EMBL" id="CYZT01000210">
    <property type="protein sequence ID" value="CUO93498.1"/>
    <property type="molecule type" value="Genomic_DNA"/>
</dbReference>
<protein>
    <submittedName>
        <fullName evidence="1">Uncharacterized protein</fullName>
    </submittedName>
</protein>
<name>A0A174J786_FLAPL</name>
<dbReference type="AlphaFoldDB" id="A0A174J786"/>